<organism evidence="1 2">
    <name type="scientific">Rhodocollybia butyracea</name>
    <dbReference type="NCBI Taxonomy" id="206335"/>
    <lineage>
        <taxon>Eukaryota</taxon>
        <taxon>Fungi</taxon>
        <taxon>Dikarya</taxon>
        <taxon>Basidiomycota</taxon>
        <taxon>Agaricomycotina</taxon>
        <taxon>Agaricomycetes</taxon>
        <taxon>Agaricomycetidae</taxon>
        <taxon>Agaricales</taxon>
        <taxon>Marasmiineae</taxon>
        <taxon>Omphalotaceae</taxon>
        <taxon>Rhodocollybia</taxon>
    </lineage>
</organism>
<proteinExistence type="predicted"/>
<protein>
    <submittedName>
        <fullName evidence="1">Uncharacterized protein</fullName>
    </submittedName>
</protein>
<sequence length="306" mass="34120">MRKIKTSYDQYLYPSRNSGACIKSNPRRLDITGHCSCPISHTESLHETKTKKARSKEETNSLCIAASISNNGPPSACPFPFPIPCILVANKAALAAAAKPLRPTPAIPASPPDLVSSSGGLGWPKFDEGGNTFCDGRVGGTRESDGGSKRPAGPLPGDIGACGVFIRFMDAVAALLNAESGDMPLRESGTRGESGMRKESGMRGEFSTRGEVWYARRVWYASRVRYTRSRRIITRYRNHSFSRTNSGVWYTGRLWYTRNCRIITRDRNHSFSRTNSGNRHSNIRSRFFFGLVQKRFRKRTRMLLKT</sequence>
<evidence type="ECO:0000313" key="1">
    <source>
        <dbReference type="EMBL" id="KAF9061902.1"/>
    </source>
</evidence>
<keyword evidence="2" id="KW-1185">Reference proteome</keyword>
<comment type="caution">
    <text evidence="1">The sequence shown here is derived from an EMBL/GenBank/DDBJ whole genome shotgun (WGS) entry which is preliminary data.</text>
</comment>
<dbReference type="Proteomes" id="UP000772434">
    <property type="component" value="Unassembled WGS sequence"/>
</dbReference>
<accession>A0A9P5PFT2</accession>
<gene>
    <name evidence="1" type="ORF">BDP27DRAFT_310268</name>
</gene>
<dbReference type="EMBL" id="JADNRY010000187">
    <property type="protein sequence ID" value="KAF9061902.1"/>
    <property type="molecule type" value="Genomic_DNA"/>
</dbReference>
<dbReference type="AlphaFoldDB" id="A0A9P5PFT2"/>
<name>A0A9P5PFT2_9AGAR</name>
<reference evidence="1" key="1">
    <citation type="submission" date="2020-11" db="EMBL/GenBank/DDBJ databases">
        <authorList>
            <consortium name="DOE Joint Genome Institute"/>
            <person name="Ahrendt S."/>
            <person name="Riley R."/>
            <person name="Andreopoulos W."/>
            <person name="Labutti K."/>
            <person name="Pangilinan J."/>
            <person name="Ruiz-Duenas F.J."/>
            <person name="Barrasa J.M."/>
            <person name="Sanchez-Garcia M."/>
            <person name="Camarero S."/>
            <person name="Miyauchi S."/>
            <person name="Serrano A."/>
            <person name="Linde D."/>
            <person name="Babiker R."/>
            <person name="Drula E."/>
            <person name="Ayuso-Fernandez I."/>
            <person name="Pacheco R."/>
            <person name="Padilla G."/>
            <person name="Ferreira P."/>
            <person name="Barriuso J."/>
            <person name="Kellner H."/>
            <person name="Castanera R."/>
            <person name="Alfaro M."/>
            <person name="Ramirez L."/>
            <person name="Pisabarro A.G."/>
            <person name="Kuo A."/>
            <person name="Tritt A."/>
            <person name="Lipzen A."/>
            <person name="He G."/>
            <person name="Yan M."/>
            <person name="Ng V."/>
            <person name="Cullen D."/>
            <person name="Martin F."/>
            <person name="Rosso M.-N."/>
            <person name="Henrissat B."/>
            <person name="Hibbett D."/>
            <person name="Martinez A.T."/>
            <person name="Grigoriev I.V."/>
        </authorList>
    </citation>
    <scope>NUCLEOTIDE SEQUENCE</scope>
    <source>
        <strain evidence="1">AH 40177</strain>
    </source>
</reference>
<evidence type="ECO:0000313" key="2">
    <source>
        <dbReference type="Proteomes" id="UP000772434"/>
    </source>
</evidence>